<organism evidence="2 3">
    <name type="scientific">Olpidium bornovanus</name>
    <dbReference type="NCBI Taxonomy" id="278681"/>
    <lineage>
        <taxon>Eukaryota</taxon>
        <taxon>Fungi</taxon>
        <taxon>Fungi incertae sedis</taxon>
        <taxon>Olpidiomycota</taxon>
        <taxon>Olpidiomycotina</taxon>
        <taxon>Olpidiomycetes</taxon>
        <taxon>Olpidiales</taxon>
        <taxon>Olpidiaceae</taxon>
        <taxon>Olpidium</taxon>
    </lineage>
</organism>
<proteinExistence type="predicted"/>
<dbReference type="EMBL" id="JAEFCI010012325">
    <property type="protein sequence ID" value="KAG5456073.1"/>
    <property type="molecule type" value="Genomic_DNA"/>
</dbReference>
<protein>
    <submittedName>
        <fullName evidence="2">Uncharacterized protein</fullName>
    </submittedName>
</protein>
<reference evidence="2 3" key="1">
    <citation type="journal article" name="Sci. Rep.">
        <title>Genome-scale phylogenetic analyses confirm Olpidium as the closest living zoosporic fungus to the non-flagellated, terrestrial fungi.</title>
        <authorList>
            <person name="Chang Y."/>
            <person name="Rochon D."/>
            <person name="Sekimoto S."/>
            <person name="Wang Y."/>
            <person name="Chovatia M."/>
            <person name="Sandor L."/>
            <person name="Salamov A."/>
            <person name="Grigoriev I.V."/>
            <person name="Stajich J.E."/>
            <person name="Spatafora J.W."/>
        </authorList>
    </citation>
    <scope>NUCLEOTIDE SEQUENCE [LARGE SCALE GENOMIC DNA]</scope>
    <source>
        <strain evidence="2">S191</strain>
    </source>
</reference>
<evidence type="ECO:0000256" key="1">
    <source>
        <dbReference type="SAM" id="MobiDB-lite"/>
    </source>
</evidence>
<evidence type="ECO:0000313" key="3">
    <source>
        <dbReference type="Proteomes" id="UP000673691"/>
    </source>
</evidence>
<accession>A0A8H7ZMC1</accession>
<comment type="caution">
    <text evidence="2">The sequence shown here is derived from an EMBL/GenBank/DDBJ whole genome shotgun (WGS) entry which is preliminary data.</text>
</comment>
<feature type="region of interest" description="Disordered" evidence="1">
    <location>
        <begin position="118"/>
        <end position="144"/>
    </location>
</feature>
<feature type="region of interest" description="Disordered" evidence="1">
    <location>
        <begin position="39"/>
        <end position="69"/>
    </location>
</feature>
<dbReference type="AlphaFoldDB" id="A0A8H7ZMC1"/>
<feature type="compositionally biased region" description="Basic residues" evidence="1">
    <location>
        <begin position="118"/>
        <end position="131"/>
    </location>
</feature>
<keyword evidence="3" id="KW-1185">Reference proteome</keyword>
<dbReference type="Proteomes" id="UP000673691">
    <property type="component" value="Unassembled WGS sequence"/>
</dbReference>
<name>A0A8H7ZMC1_9FUNG</name>
<evidence type="ECO:0000313" key="2">
    <source>
        <dbReference type="EMBL" id="KAG5456073.1"/>
    </source>
</evidence>
<feature type="compositionally biased region" description="Polar residues" evidence="1">
    <location>
        <begin position="135"/>
        <end position="144"/>
    </location>
</feature>
<sequence length="144" mass="15645">MTGGQTFFTPDTGLHPNGLTQHSTKTLNPMFRLRGPTTKAMENPPANPGINTTASDSHHNTPPDTSGRQHIGATFSCIAYLIHRRRALVILPVDGAGNPWSLGAGMYVLSREVRCPRKHAHTTGNRQKKAKEKSSLQSHARQGS</sequence>
<feature type="region of interest" description="Disordered" evidence="1">
    <location>
        <begin position="1"/>
        <end position="24"/>
    </location>
</feature>
<gene>
    <name evidence="2" type="ORF">BJ554DRAFT_4286</name>
</gene>